<name>A0ABS6E334_9FIRM</name>
<dbReference type="InterPro" id="IPR050223">
    <property type="entry name" value="D-isomer_2-hydroxyacid_DH"/>
</dbReference>
<keyword evidence="7" id="KW-1185">Reference proteome</keyword>
<dbReference type="PROSITE" id="PS00671">
    <property type="entry name" value="D_2_HYDROXYACID_DH_3"/>
    <property type="match status" value="1"/>
</dbReference>
<organism evidence="6 7">
    <name type="scientific">Tissierella simiarum</name>
    <dbReference type="NCBI Taxonomy" id="2841534"/>
    <lineage>
        <taxon>Bacteria</taxon>
        <taxon>Bacillati</taxon>
        <taxon>Bacillota</taxon>
        <taxon>Tissierellia</taxon>
        <taxon>Tissierellales</taxon>
        <taxon>Tissierellaceae</taxon>
        <taxon>Tissierella</taxon>
    </lineage>
</organism>
<dbReference type="InterPro" id="IPR006140">
    <property type="entry name" value="D-isomer_DH_NAD-bd"/>
</dbReference>
<dbReference type="Pfam" id="PF00389">
    <property type="entry name" value="2-Hacid_dh"/>
    <property type="match status" value="1"/>
</dbReference>
<dbReference type="RefSeq" id="WP_216516025.1">
    <property type="nucleotide sequence ID" value="NZ_JAHLPM010000001.1"/>
</dbReference>
<comment type="similarity">
    <text evidence="1 3">Belongs to the D-isomer specific 2-hydroxyacid dehydrogenase family.</text>
</comment>
<sequence length="323" mass="36166">MPTILLTNHYSNNPLFIMEKEIPPGFDLILLDKSCKEELIEKASKADYLLVSGRIPIDEQVINAAANLKMIQRTGVGIDMLNIEVIKEKGIPVYVNQGVNSRSVAEHTIMLILSVLRHLPLADSSIRMGNWFKQELGVECNELYNKTVGLVGLGNIGIEVAKMLKVFGVKVLYYKPSRLIAAKEKELNIDYRHLTELLKEVDILSLHCPLNSETEGMIGIKEITAMKPGSIIINTSRGRLIVEEELINALRTGHIRGAGLDVFSEEPLSKNNPLLGLENVVLTPHIGGVTLEAFRRMMREALINIKFFEEGKMEMIESKRLQI</sequence>
<evidence type="ECO:0000256" key="3">
    <source>
        <dbReference type="RuleBase" id="RU003719"/>
    </source>
</evidence>
<dbReference type="PANTHER" id="PTHR10996">
    <property type="entry name" value="2-HYDROXYACID DEHYDROGENASE-RELATED"/>
    <property type="match status" value="1"/>
</dbReference>
<keyword evidence="2 3" id="KW-0560">Oxidoreductase</keyword>
<evidence type="ECO:0000259" key="5">
    <source>
        <dbReference type="Pfam" id="PF02826"/>
    </source>
</evidence>
<dbReference type="InterPro" id="IPR029753">
    <property type="entry name" value="D-isomer_DH_CS"/>
</dbReference>
<proteinExistence type="inferred from homology"/>
<evidence type="ECO:0000313" key="7">
    <source>
        <dbReference type="Proteomes" id="UP000749471"/>
    </source>
</evidence>
<accession>A0ABS6E334</accession>
<dbReference type="Pfam" id="PF02826">
    <property type="entry name" value="2-Hacid_dh_C"/>
    <property type="match status" value="1"/>
</dbReference>
<dbReference type="CDD" id="cd12175">
    <property type="entry name" value="2-Hacid_dh_11"/>
    <property type="match status" value="1"/>
</dbReference>
<dbReference type="InterPro" id="IPR006139">
    <property type="entry name" value="D-isomer_2_OHA_DH_cat_dom"/>
</dbReference>
<evidence type="ECO:0000259" key="4">
    <source>
        <dbReference type="Pfam" id="PF00389"/>
    </source>
</evidence>
<evidence type="ECO:0000313" key="6">
    <source>
        <dbReference type="EMBL" id="MBU5436658.1"/>
    </source>
</evidence>
<feature type="domain" description="D-isomer specific 2-hydroxyacid dehydrogenase catalytic" evidence="4">
    <location>
        <begin position="14"/>
        <end position="312"/>
    </location>
</feature>
<gene>
    <name evidence="6" type="ORF">KQI42_01485</name>
</gene>
<evidence type="ECO:0000256" key="2">
    <source>
        <dbReference type="ARBA" id="ARBA00023002"/>
    </source>
</evidence>
<dbReference type="Proteomes" id="UP000749471">
    <property type="component" value="Unassembled WGS sequence"/>
</dbReference>
<protein>
    <submittedName>
        <fullName evidence="6">2-hydroxyacid dehydrogenase</fullName>
    </submittedName>
</protein>
<comment type="caution">
    <text evidence="6">The sequence shown here is derived from an EMBL/GenBank/DDBJ whole genome shotgun (WGS) entry which is preliminary data.</text>
</comment>
<reference evidence="6 7" key="1">
    <citation type="submission" date="2021-06" db="EMBL/GenBank/DDBJ databases">
        <authorList>
            <person name="Sun Q."/>
            <person name="Li D."/>
        </authorList>
    </citation>
    <scope>NUCLEOTIDE SEQUENCE [LARGE SCALE GENOMIC DNA]</scope>
    <source>
        <strain evidence="6 7">MSJ-40</strain>
    </source>
</reference>
<evidence type="ECO:0000256" key="1">
    <source>
        <dbReference type="ARBA" id="ARBA00005854"/>
    </source>
</evidence>
<feature type="domain" description="D-isomer specific 2-hydroxyacid dehydrogenase NAD-binding" evidence="5">
    <location>
        <begin position="109"/>
        <end position="287"/>
    </location>
</feature>
<dbReference type="EMBL" id="JAHLPM010000001">
    <property type="protein sequence ID" value="MBU5436658.1"/>
    <property type="molecule type" value="Genomic_DNA"/>
</dbReference>